<feature type="region of interest" description="Disordered" evidence="1">
    <location>
        <begin position="1"/>
        <end position="30"/>
    </location>
</feature>
<evidence type="ECO:0000256" key="1">
    <source>
        <dbReference type="SAM" id="MobiDB-lite"/>
    </source>
</evidence>
<organism evidence="2 3">
    <name type="scientific">Microdochium trichocladiopsis</name>
    <dbReference type="NCBI Taxonomy" id="1682393"/>
    <lineage>
        <taxon>Eukaryota</taxon>
        <taxon>Fungi</taxon>
        <taxon>Dikarya</taxon>
        <taxon>Ascomycota</taxon>
        <taxon>Pezizomycotina</taxon>
        <taxon>Sordariomycetes</taxon>
        <taxon>Xylariomycetidae</taxon>
        <taxon>Xylariales</taxon>
        <taxon>Microdochiaceae</taxon>
        <taxon>Microdochium</taxon>
    </lineage>
</organism>
<dbReference type="Proteomes" id="UP000756346">
    <property type="component" value="Unassembled WGS sequence"/>
</dbReference>
<dbReference type="EMBL" id="JAGTJQ010000002">
    <property type="protein sequence ID" value="KAH7037208.1"/>
    <property type="molecule type" value="Genomic_DNA"/>
</dbReference>
<evidence type="ECO:0000313" key="3">
    <source>
        <dbReference type="Proteomes" id="UP000756346"/>
    </source>
</evidence>
<keyword evidence="3" id="KW-1185">Reference proteome</keyword>
<proteinExistence type="predicted"/>
<comment type="caution">
    <text evidence="2">The sequence shown here is derived from an EMBL/GenBank/DDBJ whole genome shotgun (WGS) entry which is preliminary data.</text>
</comment>
<gene>
    <name evidence="2" type="ORF">B0I36DRAFT_62918</name>
</gene>
<dbReference type="OrthoDB" id="10558577at2759"/>
<dbReference type="GeneID" id="70192665"/>
<feature type="compositionally biased region" description="Polar residues" evidence="1">
    <location>
        <begin position="21"/>
        <end position="30"/>
    </location>
</feature>
<accession>A0A9P8YFY4</accession>
<dbReference type="AlphaFoldDB" id="A0A9P8YFY4"/>
<sequence>MPLSLPSPDRAPKHEREPEPQQVSAETIKAQKSTPILETLKTFAVHSPISTSSTRSFSMLPTMPRSTSVAGPATSPTTPFMPPAILPGEALPGNSGMGGPTSWQCTRSLPIRSHPRSLPCFFDLDSPHLPLHAASHCYTNKASTDRCITTEGRNEMICRFRAIHRPPHLLGPSEPLNFAAYGDVVQDTPEHLHINIRFEHLHMVHAIKQAWVERYTQPNAECVLRLGEPVMLDEVKHEIHLSMTQPADLIGALMPRTEEAGEAVSVHHPESVHDMGTAPAPETPLVVLGESVHRCGRFPTRPAPLSLSPVSPAWIASKSSMVDASTQTERGDDSVGESEVQVVACDDSRIVDMAVEGVEVASSPQARAATPVVSAGGIVLYPKKVESWAEIVKKS</sequence>
<evidence type="ECO:0000313" key="2">
    <source>
        <dbReference type="EMBL" id="KAH7037208.1"/>
    </source>
</evidence>
<feature type="compositionally biased region" description="Polar residues" evidence="1">
    <location>
        <begin position="64"/>
        <end position="74"/>
    </location>
</feature>
<feature type="region of interest" description="Disordered" evidence="1">
    <location>
        <begin position="53"/>
        <end position="74"/>
    </location>
</feature>
<protein>
    <submittedName>
        <fullName evidence="2">Uncharacterized protein</fullName>
    </submittedName>
</protein>
<reference evidence="2" key="1">
    <citation type="journal article" date="2021" name="Nat. Commun.">
        <title>Genetic determinants of endophytism in the Arabidopsis root mycobiome.</title>
        <authorList>
            <person name="Mesny F."/>
            <person name="Miyauchi S."/>
            <person name="Thiergart T."/>
            <person name="Pickel B."/>
            <person name="Atanasova L."/>
            <person name="Karlsson M."/>
            <person name="Huettel B."/>
            <person name="Barry K.W."/>
            <person name="Haridas S."/>
            <person name="Chen C."/>
            <person name="Bauer D."/>
            <person name="Andreopoulos W."/>
            <person name="Pangilinan J."/>
            <person name="LaButti K."/>
            <person name="Riley R."/>
            <person name="Lipzen A."/>
            <person name="Clum A."/>
            <person name="Drula E."/>
            <person name="Henrissat B."/>
            <person name="Kohler A."/>
            <person name="Grigoriev I.V."/>
            <person name="Martin F.M."/>
            <person name="Hacquard S."/>
        </authorList>
    </citation>
    <scope>NUCLEOTIDE SEQUENCE</scope>
    <source>
        <strain evidence="2">MPI-CAGE-CH-0230</strain>
    </source>
</reference>
<dbReference type="RefSeq" id="XP_046016329.1">
    <property type="nucleotide sequence ID" value="XM_046163119.1"/>
</dbReference>
<feature type="compositionally biased region" description="Basic and acidic residues" evidence="1">
    <location>
        <begin position="10"/>
        <end position="19"/>
    </location>
</feature>
<name>A0A9P8YFY4_9PEZI</name>